<dbReference type="AlphaFoldDB" id="A0AAV7QGY1"/>
<evidence type="ECO:0000313" key="3">
    <source>
        <dbReference type="Proteomes" id="UP001066276"/>
    </source>
</evidence>
<reference evidence="2" key="1">
    <citation type="journal article" date="2022" name="bioRxiv">
        <title>Sequencing and chromosome-scale assembly of the giantPleurodeles waltlgenome.</title>
        <authorList>
            <person name="Brown T."/>
            <person name="Elewa A."/>
            <person name="Iarovenko S."/>
            <person name="Subramanian E."/>
            <person name="Araus A.J."/>
            <person name="Petzold A."/>
            <person name="Susuki M."/>
            <person name="Suzuki K.-i.T."/>
            <person name="Hayashi T."/>
            <person name="Toyoda A."/>
            <person name="Oliveira C."/>
            <person name="Osipova E."/>
            <person name="Leigh N.D."/>
            <person name="Simon A."/>
            <person name="Yun M.H."/>
        </authorList>
    </citation>
    <scope>NUCLEOTIDE SEQUENCE</scope>
    <source>
        <strain evidence="2">20211129_DDA</strain>
        <tissue evidence="2">Liver</tissue>
    </source>
</reference>
<gene>
    <name evidence="2" type="ORF">NDU88_005123</name>
</gene>
<accession>A0AAV7QGY1</accession>
<proteinExistence type="predicted"/>
<organism evidence="2 3">
    <name type="scientific">Pleurodeles waltl</name>
    <name type="common">Iberian ribbed newt</name>
    <dbReference type="NCBI Taxonomy" id="8319"/>
    <lineage>
        <taxon>Eukaryota</taxon>
        <taxon>Metazoa</taxon>
        <taxon>Chordata</taxon>
        <taxon>Craniata</taxon>
        <taxon>Vertebrata</taxon>
        <taxon>Euteleostomi</taxon>
        <taxon>Amphibia</taxon>
        <taxon>Batrachia</taxon>
        <taxon>Caudata</taxon>
        <taxon>Salamandroidea</taxon>
        <taxon>Salamandridae</taxon>
        <taxon>Pleurodelinae</taxon>
        <taxon>Pleurodeles</taxon>
    </lineage>
</organism>
<comment type="caution">
    <text evidence="2">The sequence shown here is derived from an EMBL/GenBank/DDBJ whole genome shotgun (WGS) entry which is preliminary data.</text>
</comment>
<keyword evidence="3" id="KW-1185">Reference proteome</keyword>
<protein>
    <submittedName>
        <fullName evidence="2">Uncharacterized protein</fullName>
    </submittedName>
</protein>
<evidence type="ECO:0000256" key="1">
    <source>
        <dbReference type="SAM" id="MobiDB-lite"/>
    </source>
</evidence>
<name>A0AAV7QGY1_PLEWA</name>
<feature type="region of interest" description="Disordered" evidence="1">
    <location>
        <begin position="97"/>
        <end position="116"/>
    </location>
</feature>
<sequence>MTADRAPRITPQADGCATSDDDPLEQREPKACDACPRPPTRRAEASRPCRPAPQPRSSNQLSAAAAGSTLVRGASPLYCQQKSSVLTGEMIKKGLSRASQCDGHLAGRLAPPPSCV</sequence>
<evidence type="ECO:0000313" key="2">
    <source>
        <dbReference type="EMBL" id="KAJ1138742.1"/>
    </source>
</evidence>
<dbReference type="EMBL" id="JANPWB010000010">
    <property type="protein sequence ID" value="KAJ1138742.1"/>
    <property type="molecule type" value="Genomic_DNA"/>
</dbReference>
<dbReference type="Proteomes" id="UP001066276">
    <property type="component" value="Chromosome 6"/>
</dbReference>
<feature type="region of interest" description="Disordered" evidence="1">
    <location>
        <begin position="1"/>
        <end position="67"/>
    </location>
</feature>